<dbReference type="OrthoDB" id="8480010at2"/>
<dbReference type="GO" id="GO:0009055">
    <property type="term" value="F:electron transfer activity"/>
    <property type="evidence" value="ECO:0007669"/>
    <property type="project" value="InterPro"/>
</dbReference>
<reference evidence="8" key="1">
    <citation type="submission" date="2017-09" db="EMBL/GenBank/DDBJ databases">
        <authorList>
            <person name="Varghese N."/>
            <person name="Submissions S."/>
        </authorList>
    </citation>
    <scope>NUCLEOTIDE SEQUENCE [LARGE SCALE GENOMIC DNA]</scope>
    <source>
        <strain evidence="8">CGMCC 1.12461</strain>
    </source>
</reference>
<keyword evidence="3 4" id="KW-0408">Iron</keyword>
<organism evidence="7 8">
    <name type="scientific">Arsukibacterium tuosuense</name>
    <dbReference type="NCBI Taxonomy" id="1323745"/>
    <lineage>
        <taxon>Bacteria</taxon>
        <taxon>Pseudomonadati</taxon>
        <taxon>Pseudomonadota</taxon>
        <taxon>Gammaproteobacteria</taxon>
        <taxon>Chromatiales</taxon>
        <taxon>Chromatiaceae</taxon>
        <taxon>Arsukibacterium</taxon>
    </lineage>
</organism>
<keyword evidence="1 4" id="KW-0349">Heme</keyword>
<feature type="domain" description="Cytochrome c" evidence="6">
    <location>
        <begin position="31"/>
        <end position="134"/>
    </location>
</feature>
<accession>A0A285IAP0</accession>
<evidence type="ECO:0000256" key="2">
    <source>
        <dbReference type="ARBA" id="ARBA00022723"/>
    </source>
</evidence>
<evidence type="ECO:0000313" key="8">
    <source>
        <dbReference type="Proteomes" id="UP000219353"/>
    </source>
</evidence>
<dbReference type="Gene3D" id="1.10.760.10">
    <property type="entry name" value="Cytochrome c-like domain"/>
    <property type="match status" value="1"/>
</dbReference>
<dbReference type="SUPFAM" id="SSF46626">
    <property type="entry name" value="Cytochrome c"/>
    <property type="match status" value="1"/>
</dbReference>
<dbReference type="PROSITE" id="PS51007">
    <property type="entry name" value="CYTC"/>
    <property type="match status" value="1"/>
</dbReference>
<evidence type="ECO:0000256" key="5">
    <source>
        <dbReference type="SAM" id="SignalP"/>
    </source>
</evidence>
<feature type="signal peptide" evidence="5">
    <location>
        <begin position="1"/>
        <end position="17"/>
    </location>
</feature>
<feature type="chain" id="PRO_5012560754" evidence="5">
    <location>
        <begin position="18"/>
        <end position="149"/>
    </location>
</feature>
<evidence type="ECO:0000256" key="3">
    <source>
        <dbReference type="ARBA" id="ARBA00023004"/>
    </source>
</evidence>
<evidence type="ECO:0000259" key="6">
    <source>
        <dbReference type="PROSITE" id="PS51007"/>
    </source>
</evidence>
<evidence type="ECO:0000313" key="7">
    <source>
        <dbReference type="EMBL" id="SNY45064.1"/>
    </source>
</evidence>
<keyword evidence="2 4" id="KW-0479">Metal-binding</keyword>
<evidence type="ECO:0000256" key="4">
    <source>
        <dbReference type="PROSITE-ProRule" id="PRU00433"/>
    </source>
</evidence>
<protein>
    <submittedName>
        <fullName evidence="7">Cytochrome c</fullName>
    </submittedName>
</protein>
<keyword evidence="5" id="KW-0732">Signal</keyword>
<dbReference type="Proteomes" id="UP000219353">
    <property type="component" value="Unassembled WGS sequence"/>
</dbReference>
<evidence type="ECO:0000256" key="1">
    <source>
        <dbReference type="ARBA" id="ARBA00022617"/>
    </source>
</evidence>
<dbReference type="InterPro" id="IPR036909">
    <property type="entry name" value="Cyt_c-like_dom_sf"/>
</dbReference>
<dbReference type="InterPro" id="IPR009056">
    <property type="entry name" value="Cyt_c-like_dom"/>
</dbReference>
<gene>
    <name evidence="7" type="ORF">SAMN06297280_0828</name>
</gene>
<sequence length="149" mass="16431">MKVILILLTALALIACSEGPESPRGFSLPEGNVEAGKAVFISYQCLSCHTLQGVADSNAEQHLPKKVPLGGDVTKIKTYGELVSSIINPSHKIAPGFKREGYIDDDGQSLMRNYNDVMTVNELVDLVAFLQPQYNLKPFNRTNYPKYFP</sequence>
<dbReference type="Pfam" id="PF00034">
    <property type="entry name" value="Cytochrom_C"/>
    <property type="match status" value="1"/>
</dbReference>
<dbReference type="EMBL" id="OBEB01000001">
    <property type="protein sequence ID" value="SNY45064.1"/>
    <property type="molecule type" value="Genomic_DNA"/>
</dbReference>
<keyword evidence="8" id="KW-1185">Reference proteome</keyword>
<dbReference type="GO" id="GO:0046872">
    <property type="term" value="F:metal ion binding"/>
    <property type="evidence" value="ECO:0007669"/>
    <property type="project" value="UniProtKB-KW"/>
</dbReference>
<dbReference type="AlphaFoldDB" id="A0A285IAP0"/>
<dbReference type="RefSeq" id="WP_097110056.1">
    <property type="nucleotide sequence ID" value="NZ_OBEB01000001.1"/>
</dbReference>
<dbReference type="GO" id="GO:0020037">
    <property type="term" value="F:heme binding"/>
    <property type="evidence" value="ECO:0007669"/>
    <property type="project" value="InterPro"/>
</dbReference>
<dbReference type="PROSITE" id="PS51257">
    <property type="entry name" value="PROKAR_LIPOPROTEIN"/>
    <property type="match status" value="1"/>
</dbReference>
<name>A0A285IAP0_9GAMM</name>
<proteinExistence type="predicted"/>